<dbReference type="Proteomes" id="UP000015530">
    <property type="component" value="Unassembled WGS sequence"/>
</dbReference>
<evidence type="ECO:0000313" key="2">
    <source>
        <dbReference type="Proteomes" id="UP000015530"/>
    </source>
</evidence>
<dbReference type="HOGENOM" id="CLU_3399347_0_0_1"/>
<reference evidence="2" key="1">
    <citation type="journal article" date="2013" name="Mol. Plant Microbe Interact.">
        <title>Global aspects of pacC regulation of pathogenicity genes in Colletotrichum gloeosporioides as revealed by transcriptome analysis.</title>
        <authorList>
            <person name="Alkan N."/>
            <person name="Meng X."/>
            <person name="Friedlander G."/>
            <person name="Reuveni E."/>
            <person name="Sukno S."/>
            <person name="Sherman A."/>
            <person name="Thon M."/>
            <person name="Fluhr R."/>
            <person name="Prusky D."/>
        </authorList>
    </citation>
    <scope>NUCLEOTIDE SEQUENCE [LARGE SCALE GENOMIC DNA]</scope>
    <source>
        <strain evidence="2">Cg-14</strain>
    </source>
</reference>
<comment type="caution">
    <text evidence="1">The sequence shown here is derived from an EMBL/GenBank/DDBJ whole genome shotgun (WGS) entry which is preliminary data.</text>
</comment>
<proteinExistence type="predicted"/>
<dbReference type="EMBL" id="AMYD01001150">
    <property type="protein sequence ID" value="EQB54410.1"/>
    <property type="molecule type" value="Genomic_DNA"/>
</dbReference>
<name>T0M0R9_COLGC</name>
<organism evidence="1 2">
    <name type="scientific">Colletotrichum gloeosporioides (strain Cg-14)</name>
    <name type="common">Anthracnose fungus</name>
    <name type="synonym">Glomerella cingulata</name>
    <dbReference type="NCBI Taxonomy" id="1237896"/>
    <lineage>
        <taxon>Eukaryota</taxon>
        <taxon>Fungi</taxon>
        <taxon>Dikarya</taxon>
        <taxon>Ascomycota</taxon>
        <taxon>Pezizomycotina</taxon>
        <taxon>Sordariomycetes</taxon>
        <taxon>Hypocreomycetidae</taxon>
        <taxon>Glomerellales</taxon>
        <taxon>Glomerellaceae</taxon>
        <taxon>Colletotrichum</taxon>
        <taxon>Colletotrichum gloeosporioides species complex</taxon>
    </lineage>
</organism>
<accession>T0M0R9</accession>
<dbReference type="AlphaFoldDB" id="T0M0R9"/>
<gene>
    <name evidence="1" type="ORF">CGLO_05766</name>
</gene>
<protein>
    <submittedName>
        <fullName evidence="1">Uncharacterized protein</fullName>
    </submittedName>
</protein>
<sequence length="31" mass="3189">MDENGACSEGFVKGTMLDDGLSPIANMTRGA</sequence>
<evidence type="ECO:0000313" key="1">
    <source>
        <dbReference type="EMBL" id="EQB54410.1"/>
    </source>
</evidence>